<dbReference type="EMBL" id="JASKYM010000005">
    <property type="protein sequence ID" value="MDK2564088.1"/>
    <property type="molecule type" value="Genomic_DNA"/>
</dbReference>
<evidence type="ECO:0000313" key="2">
    <source>
        <dbReference type="Proteomes" id="UP001301012"/>
    </source>
</evidence>
<name>A0ABT7EAZ1_9FIRM</name>
<organism evidence="1 2">
    <name type="scientific">Romboutsia sedimentorum</name>
    <dbReference type="NCBI Taxonomy" id="1368474"/>
    <lineage>
        <taxon>Bacteria</taxon>
        <taxon>Bacillati</taxon>
        <taxon>Bacillota</taxon>
        <taxon>Clostridia</taxon>
        <taxon>Peptostreptococcales</taxon>
        <taxon>Peptostreptococcaceae</taxon>
        <taxon>Romboutsia</taxon>
    </lineage>
</organism>
<dbReference type="Proteomes" id="UP001301012">
    <property type="component" value="Unassembled WGS sequence"/>
</dbReference>
<accession>A0ABT7EAZ1</accession>
<proteinExistence type="predicted"/>
<protein>
    <submittedName>
        <fullName evidence="1">Uncharacterized protein</fullName>
    </submittedName>
</protein>
<gene>
    <name evidence="1" type="ORF">QOZ84_11050</name>
</gene>
<reference evidence="1 2" key="1">
    <citation type="submission" date="2023-05" db="EMBL/GenBank/DDBJ databases">
        <title>Rombocin, a short stable natural nisin variant, displays selective antimicrobial activity against Listeria monocytogenes and employs dual mode of action to kill target bacterial strains.</title>
        <authorList>
            <person name="Wambui J."/>
            <person name="Stephan R."/>
            <person name="Kuipers O.P."/>
        </authorList>
    </citation>
    <scope>NUCLEOTIDE SEQUENCE [LARGE SCALE GENOMIC DNA]</scope>
    <source>
        <strain evidence="1 2">RC002</strain>
    </source>
</reference>
<comment type="caution">
    <text evidence="1">The sequence shown here is derived from an EMBL/GenBank/DDBJ whole genome shotgun (WGS) entry which is preliminary data.</text>
</comment>
<dbReference type="RefSeq" id="WP_284133021.1">
    <property type="nucleotide sequence ID" value="NZ_JASKYM010000005.1"/>
</dbReference>
<sequence length="85" mass="10219">MSCPNCKCGKSKEVQIDQDEYNELKEYFQDEIQKYNVVDYINEQNEHCTYVEVEFEDYIIELENLDTNNLNLDIIIDTIIRNNMK</sequence>
<keyword evidence="2" id="KW-1185">Reference proteome</keyword>
<evidence type="ECO:0000313" key="1">
    <source>
        <dbReference type="EMBL" id="MDK2564088.1"/>
    </source>
</evidence>